<evidence type="ECO:0000256" key="4">
    <source>
        <dbReference type="ARBA" id="ARBA00022737"/>
    </source>
</evidence>
<evidence type="ECO:0000256" key="2">
    <source>
        <dbReference type="ARBA" id="ARBA00012027"/>
    </source>
</evidence>
<dbReference type="GO" id="GO:0005509">
    <property type="term" value="F:calcium ion binding"/>
    <property type="evidence" value="ECO:0007669"/>
    <property type="project" value="InterPro"/>
</dbReference>
<dbReference type="PIRSF" id="PIRSF036470">
    <property type="entry name" value="PLD_plant"/>
    <property type="match status" value="1"/>
</dbReference>
<dbReference type="GO" id="GO:0046470">
    <property type="term" value="P:phosphatidylcholine metabolic process"/>
    <property type="evidence" value="ECO:0007669"/>
    <property type="project" value="InterPro"/>
</dbReference>
<dbReference type="Pfam" id="PF12357">
    <property type="entry name" value="PLD_C"/>
    <property type="match status" value="1"/>
</dbReference>
<comment type="cofactor">
    <cofactor evidence="9">
        <name>Ca(2+)</name>
        <dbReference type="ChEBI" id="CHEBI:29108"/>
    </cofactor>
</comment>
<gene>
    <name evidence="11" type="ORF">Ahy_A01g003937</name>
</gene>
<dbReference type="SMART" id="SM00155">
    <property type="entry name" value="PLDc"/>
    <property type="match status" value="2"/>
</dbReference>
<comment type="catalytic activity">
    <reaction evidence="1 9">
        <text>a 1,2-diacyl-sn-glycero-3-phosphocholine + H2O = a 1,2-diacyl-sn-glycero-3-phosphate + choline + H(+)</text>
        <dbReference type="Rhea" id="RHEA:14445"/>
        <dbReference type="ChEBI" id="CHEBI:15354"/>
        <dbReference type="ChEBI" id="CHEBI:15377"/>
        <dbReference type="ChEBI" id="CHEBI:15378"/>
        <dbReference type="ChEBI" id="CHEBI:57643"/>
        <dbReference type="ChEBI" id="CHEBI:58608"/>
        <dbReference type="EC" id="3.1.4.4"/>
    </reaction>
</comment>
<dbReference type="EC" id="3.1.4.4" evidence="2 9"/>
<keyword evidence="7 9" id="KW-0442">Lipid degradation</keyword>
<keyword evidence="6 9" id="KW-0106">Calcium</keyword>
<evidence type="ECO:0000259" key="10">
    <source>
        <dbReference type="PROSITE" id="PS50035"/>
    </source>
</evidence>
<keyword evidence="4" id="KW-0677">Repeat</keyword>
<keyword evidence="3" id="KW-0479">Metal-binding</keyword>
<keyword evidence="8" id="KW-0443">Lipid metabolism</keyword>
<dbReference type="Gene3D" id="3.30.870.10">
    <property type="entry name" value="Endonuclease Chain A"/>
    <property type="match status" value="2"/>
</dbReference>
<evidence type="ECO:0000256" key="3">
    <source>
        <dbReference type="ARBA" id="ARBA00022723"/>
    </source>
</evidence>
<keyword evidence="5 9" id="KW-0378">Hydrolase</keyword>
<comment type="caution">
    <text evidence="11">The sequence shown here is derived from an EMBL/GenBank/DDBJ whole genome shotgun (WGS) entry which is preliminary data.</text>
</comment>
<comment type="similarity">
    <text evidence="9">Belongs to the phospholipase D family. C2-PLD subfamily.</text>
</comment>
<dbReference type="Proteomes" id="UP000289738">
    <property type="component" value="Chromosome A01"/>
</dbReference>
<evidence type="ECO:0000256" key="7">
    <source>
        <dbReference type="ARBA" id="ARBA00022963"/>
    </source>
</evidence>
<evidence type="ECO:0000256" key="9">
    <source>
        <dbReference type="PIRNR" id="PIRNR036470"/>
    </source>
</evidence>
<accession>A0A445EUM9</accession>
<evidence type="ECO:0000256" key="5">
    <source>
        <dbReference type="ARBA" id="ARBA00022801"/>
    </source>
</evidence>
<evidence type="ECO:0000313" key="11">
    <source>
        <dbReference type="EMBL" id="RYR79066.1"/>
    </source>
</evidence>
<evidence type="ECO:0000256" key="1">
    <source>
        <dbReference type="ARBA" id="ARBA00000798"/>
    </source>
</evidence>
<dbReference type="EMBL" id="SDMP01000001">
    <property type="protein sequence ID" value="RYR79066.1"/>
    <property type="molecule type" value="Genomic_DNA"/>
</dbReference>
<protein>
    <recommendedName>
        <fullName evidence="2 9">Phospholipase D</fullName>
        <ecNumber evidence="2 9">3.1.4.4</ecNumber>
    </recommendedName>
</protein>
<dbReference type="InterPro" id="IPR001736">
    <property type="entry name" value="PLipase_D/transphosphatidylase"/>
</dbReference>
<name>A0A445EUM9_ARAHY</name>
<dbReference type="InterPro" id="IPR015679">
    <property type="entry name" value="PLipase_D_fam"/>
</dbReference>
<feature type="domain" description="PLD phosphodiesterase" evidence="10">
    <location>
        <begin position="308"/>
        <end position="341"/>
    </location>
</feature>
<dbReference type="InterPro" id="IPR011402">
    <property type="entry name" value="PLipase_D_pln"/>
</dbReference>
<proteinExistence type="inferred from homology"/>
<dbReference type="SUPFAM" id="SSF56024">
    <property type="entry name" value="Phospholipase D/nuclease"/>
    <property type="match status" value="2"/>
</dbReference>
<dbReference type="PANTHER" id="PTHR18896">
    <property type="entry name" value="PHOSPHOLIPASE D"/>
    <property type="match status" value="1"/>
</dbReference>
<dbReference type="PROSITE" id="PS50035">
    <property type="entry name" value="PLD"/>
    <property type="match status" value="2"/>
</dbReference>
<dbReference type="AlphaFoldDB" id="A0A445EUM9"/>
<dbReference type="InterPro" id="IPR024632">
    <property type="entry name" value="PLipase_D_C"/>
</dbReference>
<dbReference type="GO" id="GO:0009395">
    <property type="term" value="P:phospholipid catabolic process"/>
    <property type="evidence" value="ECO:0007669"/>
    <property type="project" value="TreeGrafter"/>
</dbReference>
<evidence type="ECO:0000256" key="6">
    <source>
        <dbReference type="ARBA" id="ARBA00022837"/>
    </source>
</evidence>
<dbReference type="PANTHER" id="PTHR18896:SF115">
    <property type="entry name" value="PHOSPHOLIPASE D ALPHA 1"/>
    <property type="match status" value="1"/>
</dbReference>
<dbReference type="GO" id="GO:0004630">
    <property type="term" value="F:phospholipase D activity"/>
    <property type="evidence" value="ECO:0007669"/>
    <property type="project" value="UniProtKB-EC"/>
</dbReference>
<comment type="function">
    <text evidence="9">Hydrolyzes glycerol-phospholipids at the terminal phosphodiesteric bond.</text>
</comment>
<evidence type="ECO:0000256" key="8">
    <source>
        <dbReference type="ARBA" id="ARBA00023098"/>
    </source>
</evidence>
<keyword evidence="12" id="KW-1185">Reference proteome</keyword>
<dbReference type="GO" id="GO:0005886">
    <property type="term" value="C:plasma membrane"/>
    <property type="evidence" value="ECO:0007669"/>
    <property type="project" value="TreeGrafter"/>
</dbReference>
<organism evidence="11 12">
    <name type="scientific">Arachis hypogaea</name>
    <name type="common">Peanut</name>
    <dbReference type="NCBI Taxonomy" id="3818"/>
    <lineage>
        <taxon>Eukaryota</taxon>
        <taxon>Viridiplantae</taxon>
        <taxon>Streptophyta</taxon>
        <taxon>Embryophyta</taxon>
        <taxon>Tracheophyta</taxon>
        <taxon>Spermatophyta</taxon>
        <taxon>Magnoliopsida</taxon>
        <taxon>eudicotyledons</taxon>
        <taxon>Gunneridae</taxon>
        <taxon>Pentapetalae</taxon>
        <taxon>rosids</taxon>
        <taxon>fabids</taxon>
        <taxon>Fabales</taxon>
        <taxon>Fabaceae</taxon>
        <taxon>Papilionoideae</taxon>
        <taxon>50 kb inversion clade</taxon>
        <taxon>dalbergioids sensu lato</taxon>
        <taxon>Dalbergieae</taxon>
        <taxon>Pterocarpus clade</taxon>
        <taxon>Arachis</taxon>
    </lineage>
</organism>
<sequence length="795" mass="91212">MAVTPVLLHGTLEVTIVHEVRHNNPNKTPSIWVQLMIYVVGWLLELLDWLVERNNTKLDAKIYLDGFEVGSRHIQAPMDRSWREHFYFHCAQMASNIKFAINDVTREVSVQDILQNDGQTCEWVLQLQGIVGPAGSRTRVVLKFLDARKHSEGIGSDFHGVRGTHYPQKNGCKVTLYQDAHIPADYVDKMSKDGLVNYEPKRCWEDIFDAIKKAEKFVYIAGWSLDTEITLLRDPTRKTMEERQTTLGELLKRKAENGQVKVVLLISDDPTAVAGYGGVMGIRSKEAKAYFRDTNVQCVWCSRHNSRVLYSHHQKIVVVDDSDIGGGIVSFIGGIDLCRGRYDTPDHSLFRTLQKNDAHNKDFHQASFVGSKIEKGGPREPWHDVHCRLEGPAACYVYDTFVQRCKKEGKEDILVPMNQLRDFFNSPSHGHQDNNNNNKAWNVQVFRSIDDKAVLDFPKAHHRNITKVGPRIFRGKYKIIDHSIEDAYIEAIRRAKNFIYIENEYFIGSDFGWSSRHKKFNASNLIPKEISLKIVSKIKAKEKFAVYVVIPMWPEGDPHGDGFVRGDFSTVQDMLLLQRKTIEMMYKDIVEALKQEKIKEDPQRYLSFFCLGNREVRKHGEYQPQRTPHRDLHYMNAQTSRRFMIYVHSKMMIVDDEYIIIGSANINHRSMQGGRDTEIAMGAYQPSYLASGQNGATGQIHGFRMSLWLEHLGICERTFINPESKECVSRVNQLAEKYWKSYSAGSFDTDLPGHLLRYPIQISNDGTVQELPGFQYFPDTFATILGKQSPLMHNT</sequence>
<reference evidence="11 12" key="1">
    <citation type="submission" date="2019-01" db="EMBL/GenBank/DDBJ databases">
        <title>Sequencing of cultivated peanut Arachis hypogaea provides insights into genome evolution and oil improvement.</title>
        <authorList>
            <person name="Chen X."/>
        </authorList>
    </citation>
    <scope>NUCLEOTIDE SEQUENCE [LARGE SCALE GENOMIC DNA]</scope>
    <source>
        <strain evidence="12">cv. Fuhuasheng</strain>
        <tissue evidence="11">Leaves</tissue>
    </source>
</reference>
<dbReference type="STRING" id="3818.A0A445EUM9"/>
<feature type="domain" description="PLD phosphodiesterase" evidence="10">
    <location>
        <begin position="643"/>
        <end position="670"/>
    </location>
</feature>
<evidence type="ECO:0000313" key="12">
    <source>
        <dbReference type="Proteomes" id="UP000289738"/>
    </source>
</evidence>
<dbReference type="Pfam" id="PF00614">
    <property type="entry name" value="PLDc"/>
    <property type="match status" value="2"/>
</dbReference>